<evidence type="ECO:0000256" key="4">
    <source>
        <dbReference type="PROSITE-ProRule" id="PRU01248"/>
    </source>
</evidence>
<gene>
    <name evidence="7" type="ORF">AF333_05025</name>
    <name evidence="8" type="ORF">SAMN04487909_109195</name>
</gene>
<keyword evidence="9" id="KW-1185">Reference proteome</keyword>
<dbReference type="InterPro" id="IPR050090">
    <property type="entry name" value="Tyrosine_recombinase_XerCD"/>
</dbReference>
<keyword evidence="3" id="KW-0233">DNA recombination</keyword>
<dbReference type="GeneID" id="42304569"/>
<dbReference type="PANTHER" id="PTHR30349:SF41">
    <property type="entry name" value="INTEGRASE_RECOMBINASE PROTEIN MJ0367-RELATED"/>
    <property type="match status" value="1"/>
</dbReference>
<dbReference type="STRING" id="47500.AF333_05025"/>
<comment type="similarity">
    <text evidence="1">Belongs to the 'phage' integrase family.</text>
</comment>
<evidence type="ECO:0000313" key="7">
    <source>
        <dbReference type="EMBL" id="KON94940.1"/>
    </source>
</evidence>
<evidence type="ECO:0000256" key="3">
    <source>
        <dbReference type="ARBA" id="ARBA00023172"/>
    </source>
</evidence>
<dbReference type="CDD" id="cd00397">
    <property type="entry name" value="DNA_BRE_C"/>
    <property type="match status" value="1"/>
</dbReference>
<dbReference type="InterPro" id="IPR010998">
    <property type="entry name" value="Integrase_recombinase_N"/>
</dbReference>
<dbReference type="Proteomes" id="UP000182836">
    <property type="component" value="Unassembled WGS sequence"/>
</dbReference>
<evidence type="ECO:0000259" key="5">
    <source>
        <dbReference type="PROSITE" id="PS51898"/>
    </source>
</evidence>
<dbReference type="GO" id="GO:0006310">
    <property type="term" value="P:DNA recombination"/>
    <property type="evidence" value="ECO:0007669"/>
    <property type="project" value="UniProtKB-KW"/>
</dbReference>
<dbReference type="AlphaFoldDB" id="A0A0D1VDB8"/>
<dbReference type="InterPro" id="IPR013762">
    <property type="entry name" value="Integrase-like_cat_sf"/>
</dbReference>
<accession>A0A0D1VDB8</accession>
<dbReference type="PROSITE" id="PS51900">
    <property type="entry name" value="CB"/>
    <property type="match status" value="1"/>
</dbReference>
<dbReference type="InterPro" id="IPR044068">
    <property type="entry name" value="CB"/>
</dbReference>
<dbReference type="Gene3D" id="1.10.443.10">
    <property type="entry name" value="Intergrase catalytic core"/>
    <property type="match status" value="1"/>
</dbReference>
<reference evidence="8 10" key="2">
    <citation type="submission" date="2016-10" db="EMBL/GenBank/DDBJ databases">
        <authorList>
            <person name="de Groot N.N."/>
        </authorList>
    </citation>
    <scope>NUCLEOTIDE SEQUENCE [LARGE SCALE GENOMIC DNA]</scope>
    <source>
        <strain evidence="8 10">DSM 2895</strain>
    </source>
</reference>
<sequence>MALKKKQRRTPVGKILDKVNYPQLTLDQAIDLVISTKTAEGLRERTLFDYRQQWGYFVSWLNDNYEVEYVDELTPQVFRDHINYMKYDARRYDGHKYINAEQQRVGLSDTTINIRLRTLKAVFNQLEREQLIEVNPMRSVKLIRQDIDLTNCLTDEEVKAILQQPNRRDYVGFRDYVAIILMLDSGLRITEMLRLRAENIDFQTRFITVSREDSKNRRPRIVPISPQSIKLLLQLVNENKQHFSTDRIFLSCYGEPLGANQFNKRLKYYGQKAGIDGKKMTAHVYRHTWAKNMVLNGCDAFTLQKMGGWSDIRTMRRYIQMDTEDIRKGHDSFSPVNKFVDNRTTR</sequence>
<organism evidence="7 9">
    <name type="scientific">Aneurinibacillus migulanus</name>
    <name type="common">Bacillus migulanus</name>
    <dbReference type="NCBI Taxonomy" id="47500"/>
    <lineage>
        <taxon>Bacteria</taxon>
        <taxon>Bacillati</taxon>
        <taxon>Bacillota</taxon>
        <taxon>Bacilli</taxon>
        <taxon>Bacillales</taxon>
        <taxon>Paenibacillaceae</taxon>
        <taxon>Aneurinibacillus group</taxon>
        <taxon>Aneurinibacillus</taxon>
    </lineage>
</organism>
<feature type="domain" description="Tyr recombinase" evidence="5">
    <location>
        <begin position="148"/>
        <end position="331"/>
    </location>
</feature>
<evidence type="ECO:0000256" key="2">
    <source>
        <dbReference type="ARBA" id="ARBA00023125"/>
    </source>
</evidence>
<evidence type="ECO:0000256" key="1">
    <source>
        <dbReference type="ARBA" id="ARBA00008857"/>
    </source>
</evidence>
<dbReference type="InterPro" id="IPR002104">
    <property type="entry name" value="Integrase_catalytic"/>
</dbReference>
<evidence type="ECO:0000313" key="9">
    <source>
        <dbReference type="Proteomes" id="UP000037269"/>
    </source>
</evidence>
<reference evidence="7 9" key="1">
    <citation type="submission" date="2015-07" db="EMBL/GenBank/DDBJ databases">
        <title>Fjat-14205 dsm 2895.</title>
        <authorList>
            <person name="Liu B."/>
            <person name="Wang J."/>
            <person name="Zhu Y."/>
            <person name="Liu G."/>
            <person name="Chen Q."/>
            <person name="Chen Z."/>
            <person name="Lan J."/>
            <person name="Che J."/>
            <person name="Ge C."/>
            <person name="Shi H."/>
            <person name="Pan Z."/>
            <person name="Liu X."/>
        </authorList>
    </citation>
    <scope>NUCLEOTIDE SEQUENCE [LARGE SCALE GENOMIC DNA]</scope>
    <source>
        <strain evidence="7 9">DSM 2895</strain>
    </source>
</reference>
<name>A0A0D1VDB8_ANEMI</name>
<dbReference type="Pfam" id="PF00589">
    <property type="entry name" value="Phage_integrase"/>
    <property type="match status" value="1"/>
</dbReference>
<proteinExistence type="inferred from homology"/>
<dbReference type="Proteomes" id="UP000037269">
    <property type="component" value="Unassembled WGS sequence"/>
</dbReference>
<dbReference type="PROSITE" id="PS51898">
    <property type="entry name" value="TYR_RECOMBINASE"/>
    <property type="match status" value="1"/>
</dbReference>
<evidence type="ECO:0000259" key="6">
    <source>
        <dbReference type="PROSITE" id="PS51900"/>
    </source>
</evidence>
<dbReference type="GO" id="GO:0003677">
    <property type="term" value="F:DNA binding"/>
    <property type="evidence" value="ECO:0007669"/>
    <property type="project" value="UniProtKB-UniRule"/>
</dbReference>
<evidence type="ECO:0000313" key="8">
    <source>
        <dbReference type="EMBL" id="SDI94902.1"/>
    </source>
</evidence>
<evidence type="ECO:0000313" key="10">
    <source>
        <dbReference type="Proteomes" id="UP000182836"/>
    </source>
</evidence>
<protein>
    <submittedName>
        <fullName evidence="7 8">Integrase</fullName>
    </submittedName>
</protein>
<dbReference type="Gene3D" id="1.10.150.130">
    <property type="match status" value="1"/>
</dbReference>
<dbReference type="PANTHER" id="PTHR30349">
    <property type="entry name" value="PHAGE INTEGRASE-RELATED"/>
    <property type="match status" value="1"/>
</dbReference>
<dbReference type="EMBL" id="FNED01000009">
    <property type="protein sequence ID" value="SDI94902.1"/>
    <property type="molecule type" value="Genomic_DNA"/>
</dbReference>
<dbReference type="PATRIC" id="fig|47500.8.peg.5378"/>
<dbReference type="EMBL" id="LGUG01000004">
    <property type="protein sequence ID" value="KON94940.1"/>
    <property type="molecule type" value="Genomic_DNA"/>
</dbReference>
<keyword evidence="2 4" id="KW-0238">DNA-binding</keyword>
<dbReference type="RefSeq" id="WP_043064986.1">
    <property type="nucleotide sequence ID" value="NZ_BJOA01000078.1"/>
</dbReference>
<dbReference type="InterPro" id="IPR011010">
    <property type="entry name" value="DNA_brk_join_enz"/>
</dbReference>
<feature type="domain" description="Core-binding (CB)" evidence="6">
    <location>
        <begin position="24"/>
        <end position="127"/>
    </location>
</feature>
<dbReference type="OrthoDB" id="107900at2"/>
<dbReference type="GO" id="GO:0015074">
    <property type="term" value="P:DNA integration"/>
    <property type="evidence" value="ECO:0007669"/>
    <property type="project" value="InterPro"/>
</dbReference>
<dbReference type="SUPFAM" id="SSF56349">
    <property type="entry name" value="DNA breaking-rejoining enzymes"/>
    <property type="match status" value="1"/>
</dbReference>